<evidence type="ECO:0000313" key="1">
    <source>
        <dbReference type="EMBL" id="ATL47528.1"/>
    </source>
</evidence>
<dbReference type="PROSITE" id="PS51257">
    <property type="entry name" value="PROKAR_LIPOPROTEIN"/>
    <property type="match status" value="1"/>
</dbReference>
<dbReference type="RefSeq" id="WP_098193905.1">
    <property type="nucleotide sequence ID" value="NZ_CP023777.1"/>
</dbReference>
<dbReference type="EMBL" id="CP023777">
    <property type="protein sequence ID" value="ATL47528.1"/>
    <property type="molecule type" value="Genomic_DNA"/>
</dbReference>
<organism evidence="1 2">
    <name type="scientific">Chitinophaga caeni</name>
    <dbReference type="NCBI Taxonomy" id="2029983"/>
    <lineage>
        <taxon>Bacteria</taxon>
        <taxon>Pseudomonadati</taxon>
        <taxon>Bacteroidota</taxon>
        <taxon>Chitinophagia</taxon>
        <taxon>Chitinophagales</taxon>
        <taxon>Chitinophagaceae</taxon>
        <taxon>Chitinophaga</taxon>
    </lineage>
</organism>
<protein>
    <submittedName>
        <fullName evidence="1">Uncharacterized protein</fullName>
    </submittedName>
</protein>
<proteinExistence type="predicted"/>
<reference evidence="1 2" key="1">
    <citation type="submission" date="2017-10" db="EMBL/GenBank/DDBJ databases">
        <title>Paenichitinophaga pekingensis gen. nov., sp. nov., isolated from activated sludge.</title>
        <authorList>
            <person name="Jin D."/>
            <person name="Kong X."/>
            <person name="Deng Y."/>
            <person name="Bai Z."/>
        </authorList>
    </citation>
    <scope>NUCLEOTIDE SEQUENCE [LARGE SCALE GENOMIC DNA]</scope>
    <source>
        <strain evidence="1 2">13</strain>
    </source>
</reference>
<evidence type="ECO:0000313" key="2">
    <source>
        <dbReference type="Proteomes" id="UP000220133"/>
    </source>
</evidence>
<dbReference type="AlphaFoldDB" id="A0A291QU82"/>
<gene>
    <name evidence="1" type="ORF">COR50_10310</name>
</gene>
<sequence>MKIALIISLFNFVIGCSSPDKSINTEDSGKTKVISVMSGKDTLNVLDSLKKELSDTTITITVSYAAIECGCPQWFETKFKDVKFLEGVERFYLEPVNKDLINANSLWDGEHLPLTLKITGRFSKGKEIPITYHTKGEPEKARIFWYDKITVVSPSSK</sequence>
<name>A0A291QU82_9BACT</name>
<dbReference type="OrthoDB" id="1452259at2"/>
<accession>A0A291QU82</accession>
<keyword evidence="2" id="KW-1185">Reference proteome</keyword>
<dbReference type="KEGG" id="cbae:COR50_10310"/>
<dbReference type="Proteomes" id="UP000220133">
    <property type="component" value="Chromosome"/>
</dbReference>